<accession>A0A9J5YFC6</accession>
<keyword evidence="4 10" id="KW-0732">Signal</keyword>
<dbReference type="Pfam" id="PF00560">
    <property type="entry name" value="LRR_1"/>
    <property type="match status" value="6"/>
</dbReference>
<comment type="caution">
    <text evidence="12">The sequence shown here is derived from an EMBL/GenBank/DDBJ whole genome shotgun (WGS) entry which is preliminary data.</text>
</comment>
<comment type="subcellular location">
    <subcellularLocation>
        <location evidence="1">Membrane</location>
        <topology evidence="1">Single-pass type I membrane protein</topology>
    </subcellularLocation>
</comment>
<dbReference type="InterPro" id="IPR032675">
    <property type="entry name" value="LRR_dom_sf"/>
</dbReference>
<gene>
    <name evidence="12" type="ORF">H5410_029698</name>
</gene>
<sequence length="335" mass="37359">MMMVPSKIFSSLQFFTFLYLLTVTFASTEEATALLKWKATFKNQNNSLSASWTPSSNACRDWYGVISINGRVNGLTITNSSVIGTLYAFPFSSLPFLENLNLSMNNFSGNIPPEIGNLTNLISGTIPPQISSLAKLQTLCIFHNHLNGPIPEEIGYLRSLTKLSLGNNSLNGSIPASLGNLNNLSFLLLYQNHLSGSIPEEIGYIRTLTDLRLHDNSLTGSIPASLGNLNSLSYLILHRNQLSGLIPPEIETNYTASALDDQESNSEFLNDFWKAALMGYGSGLCIGLSIMYFMISTGNPKWLARIIEEMEHKINMRRRKKQRGQRNYRSRNNRF</sequence>
<evidence type="ECO:0000256" key="6">
    <source>
        <dbReference type="ARBA" id="ARBA00022843"/>
    </source>
</evidence>
<dbReference type="InterPro" id="IPR053211">
    <property type="entry name" value="DNA_repair-toleration"/>
</dbReference>
<name>A0A9J5YFC6_SOLCO</name>
<evidence type="ECO:0000256" key="10">
    <source>
        <dbReference type="SAM" id="SignalP"/>
    </source>
</evidence>
<evidence type="ECO:0000313" key="13">
    <source>
        <dbReference type="Proteomes" id="UP000824120"/>
    </source>
</evidence>
<evidence type="ECO:0000256" key="9">
    <source>
        <dbReference type="SAM" id="Phobius"/>
    </source>
</evidence>
<feature type="domain" description="Leucine-rich repeat-containing N-terminal plant-type" evidence="11">
    <location>
        <begin position="29"/>
        <end position="65"/>
    </location>
</feature>
<dbReference type="PANTHER" id="PTHR48060">
    <property type="entry name" value="DNA DAMAGE-REPAIR/TOLERATION PROTEIN DRT100"/>
    <property type="match status" value="1"/>
</dbReference>
<reference evidence="12 13" key="1">
    <citation type="submission" date="2020-09" db="EMBL/GenBank/DDBJ databases">
        <title>De no assembly of potato wild relative species, Solanum commersonii.</title>
        <authorList>
            <person name="Cho K."/>
        </authorList>
    </citation>
    <scope>NUCLEOTIDE SEQUENCE [LARGE SCALE GENOMIC DNA]</scope>
    <source>
        <strain evidence="12">LZ3.2</strain>
        <tissue evidence="12">Leaf</tissue>
    </source>
</reference>
<dbReference type="EMBL" id="JACXVP010000006">
    <property type="protein sequence ID" value="KAG5598328.1"/>
    <property type="molecule type" value="Genomic_DNA"/>
</dbReference>
<evidence type="ECO:0000256" key="7">
    <source>
        <dbReference type="ARBA" id="ARBA00023157"/>
    </source>
</evidence>
<keyword evidence="9" id="KW-0812">Transmembrane</keyword>
<evidence type="ECO:0000259" key="11">
    <source>
        <dbReference type="Pfam" id="PF08263"/>
    </source>
</evidence>
<keyword evidence="13" id="KW-1185">Reference proteome</keyword>
<dbReference type="FunFam" id="3.80.10.10:FF:000775">
    <property type="entry name" value="Predicted protein"/>
    <property type="match status" value="1"/>
</dbReference>
<keyword evidence="7" id="KW-1015">Disulfide bond</keyword>
<keyword evidence="6" id="KW-0832">Ubl conjugation</keyword>
<dbReference type="OrthoDB" id="1304300at2759"/>
<evidence type="ECO:0000256" key="2">
    <source>
        <dbReference type="ARBA" id="ARBA00022553"/>
    </source>
</evidence>
<keyword evidence="9" id="KW-1133">Transmembrane helix</keyword>
<keyword evidence="9" id="KW-0472">Membrane</keyword>
<dbReference type="GO" id="GO:0010074">
    <property type="term" value="P:maintenance of meristem identity"/>
    <property type="evidence" value="ECO:0007669"/>
    <property type="project" value="UniProtKB-ARBA"/>
</dbReference>
<evidence type="ECO:0000256" key="3">
    <source>
        <dbReference type="ARBA" id="ARBA00022614"/>
    </source>
</evidence>
<protein>
    <recommendedName>
        <fullName evidence="11">Leucine-rich repeat-containing N-terminal plant-type domain-containing protein</fullName>
    </recommendedName>
</protein>
<feature type="signal peptide" evidence="10">
    <location>
        <begin position="1"/>
        <end position="26"/>
    </location>
</feature>
<evidence type="ECO:0000256" key="5">
    <source>
        <dbReference type="ARBA" id="ARBA00022737"/>
    </source>
</evidence>
<dbReference type="InterPro" id="IPR013210">
    <property type="entry name" value="LRR_N_plant-typ"/>
</dbReference>
<feature type="chain" id="PRO_5039900252" description="Leucine-rich repeat-containing N-terminal plant-type domain-containing protein" evidence="10">
    <location>
        <begin position="27"/>
        <end position="335"/>
    </location>
</feature>
<dbReference type="PANTHER" id="PTHR48060:SF24">
    <property type="entry name" value="NON-SPECIFIC SERINE_THREONINE PROTEIN KINASE"/>
    <property type="match status" value="1"/>
</dbReference>
<keyword evidence="3" id="KW-0433">Leucine-rich repeat</keyword>
<feature type="region of interest" description="Disordered" evidence="8">
    <location>
        <begin position="316"/>
        <end position="335"/>
    </location>
</feature>
<dbReference type="AlphaFoldDB" id="A0A9J5YFC6"/>
<dbReference type="Gene3D" id="3.80.10.10">
    <property type="entry name" value="Ribonuclease Inhibitor"/>
    <property type="match status" value="3"/>
</dbReference>
<dbReference type="Pfam" id="PF08263">
    <property type="entry name" value="LRRNT_2"/>
    <property type="match status" value="1"/>
</dbReference>
<dbReference type="GO" id="GO:0010082">
    <property type="term" value="P:regulation of root meristem growth"/>
    <property type="evidence" value="ECO:0007669"/>
    <property type="project" value="UniProtKB-ARBA"/>
</dbReference>
<evidence type="ECO:0000256" key="8">
    <source>
        <dbReference type="SAM" id="MobiDB-lite"/>
    </source>
</evidence>
<keyword evidence="5" id="KW-0677">Repeat</keyword>
<dbReference type="InterPro" id="IPR001611">
    <property type="entry name" value="Leu-rich_rpt"/>
</dbReference>
<feature type="transmembrane region" description="Helical" evidence="9">
    <location>
        <begin position="272"/>
        <end position="295"/>
    </location>
</feature>
<dbReference type="GO" id="GO:0016020">
    <property type="term" value="C:membrane"/>
    <property type="evidence" value="ECO:0007669"/>
    <property type="project" value="UniProtKB-SubCell"/>
</dbReference>
<dbReference type="Proteomes" id="UP000824120">
    <property type="component" value="Chromosome 6"/>
</dbReference>
<evidence type="ECO:0000256" key="4">
    <source>
        <dbReference type="ARBA" id="ARBA00022729"/>
    </source>
</evidence>
<dbReference type="SUPFAM" id="SSF52058">
    <property type="entry name" value="L domain-like"/>
    <property type="match status" value="1"/>
</dbReference>
<dbReference type="GO" id="GO:0050832">
    <property type="term" value="P:defense response to fungus"/>
    <property type="evidence" value="ECO:0007669"/>
    <property type="project" value="UniProtKB-ARBA"/>
</dbReference>
<evidence type="ECO:0000256" key="1">
    <source>
        <dbReference type="ARBA" id="ARBA00004479"/>
    </source>
</evidence>
<proteinExistence type="predicted"/>
<organism evidence="12 13">
    <name type="scientific">Solanum commersonii</name>
    <name type="common">Commerson's wild potato</name>
    <name type="synonym">Commerson's nightshade</name>
    <dbReference type="NCBI Taxonomy" id="4109"/>
    <lineage>
        <taxon>Eukaryota</taxon>
        <taxon>Viridiplantae</taxon>
        <taxon>Streptophyta</taxon>
        <taxon>Embryophyta</taxon>
        <taxon>Tracheophyta</taxon>
        <taxon>Spermatophyta</taxon>
        <taxon>Magnoliopsida</taxon>
        <taxon>eudicotyledons</taxon>
        <taxon>Gunneridae</taxon>
        <taxon>Pentapetalae</taxon>
        <taxon>asterids</taxon>
        <taxon>lamiids</taxon>
        <taxon>Solanales</taxon>
        <taxon>Solanaceae</taxon>
        <taxon>Solanoideae</taxon>
        <taxon>Solaneae</taxon>
        <taxon>Solanum</taxon>
    </lineage>
</organism>
<keyword evidence="2" id="KW-0597">Phosphoprotein</keyword>
<evidence type="ECO:0000313" key="12">
    <source>
        <dbReference type="EMBL" id="KAG5598328.1"/>
    </source>
</evidence>